<keyword evidence="7" id="KW-0325">Glycoprotein</keyword>
<dbReference type="GO" id="GO:0071555">
    <property type="term" value="P:cell wall organization"/>
    <property type="evidence" value="ECO:0007669"/>
    <property type="project" value="UniProtKB-KW"/>
</dbReference>
<evidence type="ECO:0000313" key="16">
    <source>
        <dbReference type="Proteomes" id="UP001431209"/>
    </source>
</evidence>
<dbReference type="InterPro" id="IPR050732">
    <property type="entry name" value="Beta-glucan_modifiers"/>
</dbReference>
<protein>
    <recommendedName>
        <fullName evidence="3">glucan endo-1,3-beta-D-glucosidase</fullName>
        <ecNumber evidence="3">3.2.1.39</ecNumber>
    </recommendedName>
    <alternativeName>
        <fullName evidence="13">Endo-1,3-beta-glucanase btgC</fullName>
    </alternativeName>
    <alternativeName>
        <fullName evidence="12">Laminarinase btgC</fullName>
    </alternativeName>
</protein>
<evidence type="ECO:0000256" key="3">
    <source>
        <dbReference type="ARBA" id="ARBA00012780"/>
    </source>
</evidence>
<evidence type="ECO:0000256" key="8">
    <source>
        <dbReference type="ARBA" id="ARBA00023277"/>
    </source>
</evidence>
<gene>
    <name evidence="15" type="ORF">AKO1_004617</name>
</gene>
<keyword evidence="10" id="KW-0624">Polysaccharide degradation</keyword>
<keyword evidence="8" id="KW-0119">Carbohydrate metabolism</keyword>
<feature type="compositionally biased region" description="Low complexity" evidence="14">
    <location>
        <begin position="315"/>
        <end position="338"/>
    </location>
</feature>
<comment type="catalytic activity">
    <reaction evidence="1">
        <text>Hydrolysis of (1-&gt;3)-beta-D-glucosidic linkages in (1-&gt;3)-beta-D-glucans.</text>
        <dbReference type="EC" id="3.2.1.39"/>
    </reaction>
</comment>
<evidence type="ECO:0000256" key="12">
    <source>
        <dbReference type="ARBA" id="ARBA00042373"/>
    </source>
</evidence>
<evidence type="ECO:0000256" key="4">
    <source>
        <dbReference type="ARBA" id="ARBA00022475"/>
    </source>
</evidence>
<dbReference type="GO" id="GO:0042973">
    <property type="term" value="F:glucan endo-1,3-beta-D-glucosidase activity"/>
    <property type="evidence" value="ECO:0007669"/>
    <property type="project" value="UniProtKB-EC"/>
</dbReference>
<evidence type="ECO:0000256" key="2">
    <source>
        <dbReference type="ARBA" id="ARBA00004236"/>
    </source>
</evidence>
<evidence type="ECO:0000313" key="15">
    <source>
        <dbReference type="EMBL" id="KAL0483990.1"/>
    </source>
</evidence>
<comment type="caution">
    <text evidence="15">The sequence shown here is derived from an EMBL/GenBank/DDBJ whole genome shotgun (WGS) entry which is preliminary data.</text>
</comment>
<dbReference type="PANTHER" id="PTHR16631:SF17">
    <property type="entry name" value="GLUCAN ENDO-1,3-BETA-GLUCOSIDASE BTGC"/>
    <property type="match status" value="1"/>
</dbReference>
<dbReference type="InterPro" id="IPR017853">
    <property type="entry name" value="GH"/>
</dbReference>
<evidence type="ECO:0000256" key="14">
    <source>
        <dbReference type="SAM" id="MobiDB-lite"/>
    </source>
</evidence>
<comment type="subcellular location">
    <subcellularLocation>
        <location evidence="2">Cell membrane</location>
    </subcellularLocation>
</comment>
<dbReference type="Gene3D" id="3.20.20.80">
    <property type="entry name" value="Glycosidases"/>
    <property type="match status" value="1"/>
</dbReference>
<evidence type="ECO:0000256" key="13">
    <source>
        <dbReference type="ARBA" id="ARBA00043078"/>
    </source>
</evidence>
<evidence type="ECO:0000256" key="7">
    <source>
        <dbReference type="ARBA" id="ARBA00023180"/>
    </source>
</evidence>
<comment type="function">
    <text evidence="11">Glucanases play a role in cell expansion during growth, in cell-cell fusion during mating, and in spore release during sporulation. This enzyme may be involved in beta-glucan degradation. Active on laminarin and lichenan.</text>
</comment>
<feature type="region of interest" description="Disordered" evidence="14">
    <location>
        <begin position="315"/>
        <end position="499"/>
    </location>
</feature>
<dbReference type="GO" id="GO:0005886">
    <property type="term" value="C:plasma membrane"/>
    <property type="evidence" value="ECO:0007669"/>
    <property type="project" value="UniProtKB-SubCell"/>
</dbReference>
<keyword evidence="4" id="KW-1003">Cell membrane</keyword>
<accession>A0AAW2Z4V8</accession>
<dbReference type="AlphaFoldDB" id="A0AAW2Z4V8"/>
<keyword evidence="16" id="KW-1185">Reference proteome</keyword>
<reference evidence="15 16" key="1">
    <citation type="submission" date="2024-03" db="EMBL/GenBank/DDBJ databases">
        <title>The Acrasis kona genome and developmental transcriptomes reveal deep origins of eukaryotic multicellular pathways.</title>
        <authorList>
            <person name="Sheikh S."/>
            <person name="Fu C.-J."/>
            <person name="Brown M.W."/>
            <person name="Baldauf S.L."/>
        </authorList>
    </citation>
    <scope>NUCLEOTIDE SEQUENCE [LARGE SCALE GENOMIC DNA]</scope>
    <source>
        <strain evidence="15 16">ATCC MYA-3509</strain>
    </source>
</reference>
<evidence type="ECO:0000256" key="10">
    <source>
        <dbReference type="ARBA" id="ARBA00023326"/>
    </source>
</evidence>
<dbReference type="PANTHER" id="PTHR16631">
    <property type="entry name" value="GLUCAN 1,3-BETA-GLUCOSIDASE"/>
    <property type="match status" value="1"/>
</dbReference>
<dbReference type="SUPFAM" id="SSF51445">
    <property type="entry name" value="(Trans)glycosidases"/>
    <property type="match status" value="1"/>
</dbReference>
<dbReference type="EC" id="3.2.1.39" evidence="3"/>
<sequence length="518" mass="53640">MIYDMSGPYTSIVKHADLLGIKVLAHVYISDDFVINNITGAIATANAYKNTILGISCGSEVALGNNDLPGTAKSVKSCIDQMRAGGVTQPIGYIDVPSVWCSGVEYPCTNPYSEMSSIVDFIGLDLFPYWQNQFSSVWPCVPASEAANLTMFQWNYIKELYSDIPTLITEFGWPGSGDSNIISTANVFTGQTCGVANKVNQAAVNQQIINLCAAQGVACNLFEAFNEKWKGNGIGGDLNEYWGICSGEVSDNYNCFNVPTPPNGGTTLPPKTTTATPINIVDDTTTVPPTTTTVAVTTTTAVPITTTVAPTTTTAAPTTTVAPTTTTVPPTTTTSAPTYTDPIVGGFTGPVRTTPLPTTTTAPTTTTSPPTTTKVTPTTTPATSTTIAPTTTTAVPTTSVAATTTTSPTTTTVAPSTTKSSSTTTLASIVTTTAAPTTTTPQTTTSAATTSPSTTSTTVAPTTTISASTIPPVTNQATTQKLTTMAPKDDDRSTSSSSGLKPTISTLFIVMAVMMLIC</sequence>
<evidence type="ECO:0000256" key="9">
    <source>
        <dbReference type="ARBA" id="ARBA00023316"/>
    </source>
</evidence>
<keyword evidence="9" id="KW-0961">Cell wall biogenesis/degradation</keyword>
<dbReference type="Proteomes" id="UP001431209">
    <property type="component" value="Unassembled WGS sequence"/>
</dbReference>
<evidence type="ECO:0000256" key="11">
    <source>
        <dbReference type="ARBA" id="ARBA00037649"/>
    </source>
</evidence>
<name>A0AAW2Z4V8_9EUKA</name>
<evidence type="ECO:0000256" key="5">
    <source>
        <dbReference type="ARBA" id="ARBA00022801"/>
    </source>
</evidence>
<dbReference type="GO" id="GO:0000272">
    <property type="term" value="P:polysaccharide catabolic process"/>
    <property type="evidence" value="ECO:0007669"/>
    <property type="project" value="UniProtKB-KW"/>
</dbReference>
<feature type="compositionally biased region" description="Low complexity" evidence="14">
    <location>
        <begin position="353"/>
        <end position="474"/>
    </location>
</feature>
<proteinExistence type="predicted"/>
<keyword evidence="6" id="KW-0472">Membrane</keyword>
<evidence type="ECO:0000256" key="6">
    <source>
        <dbReference type="ARBA" id="ARBA00023136"/>
    </source>
</evidence>
<dbReference type="EMBL" id="JAOPGA020001010">
    <property type="protein sequence ID" value="KAL0483990.1"/>
    <property type="molecule type" value="Genomic_DNA"/>
</dbReference>
<keyword evidence="5" id="KW-0378">Hydrolase</keyword>
<evidence type="ECO:0000256" key="1">
    <source>
        <dbReference type="ARBA" id="ARBA00000382"/>
    </source>
</evidence>
<organism evidence="15 16">
    <name type="scientific">Acrasis kona</name>
    <dbReference type="NCBI Taxonomy" id="1008807"/>
    <lineage>
        <taxon>Eukaryota</taxon>
        <taxon>Discoba</taxon>
        <taxon>Heterolobosea</taxon>
        <taxon>Tetramitia</taxon>
        <taxon>Eutetramitia</taxon>
        <taxon>Acrasidae</taxon>
        <taxon>Acrasis</taxon>
    </lineage>
</organism>